<keyword evidence="1" id="KW-1133">Transmembrane helix</keyword>
<feature type="transmembrane region" description="Helical" evidence="1">
    <location>
        <begin position="331"/>
        <end position="351"/>
    </location>
</feature>
<feature type="transmembrane region" description="Helical" evidence="1">
    <location>
        <begin position="261"/>
        <end position="285"/>
    </location>
</feature>
<evidence type="ECO:0000313" key="4">
    <source>
        <dbReference type="Proteomes" id="UP000221222"/>
    </source>
</evidence>
<dbReference type="AlphaFoldDB" id="A0A2G1DHL7"/>
<feature type="transmembrane region" description="Helical" evidence="1">
    <location>
        <begin position="173"/>
        <end position="197"/>
    </location>
</feature>
<feature type="transmembrane region" description="Helical" evidence="1">
    <location>
        <begin position="357"/>
        <end position="377"/>
    </location>
</feature>
<feature type="transmembrane region" description="Helical" evidence="1">
    <location>
        <begin position="147"/>
        <end position="167"/>
    </location>
</feature>
<feature type="transmembrane region" description="Helical" evidence="1">
    <location>
        <begin position="291"/>
        <end position="310"/>
    </location>
</feature>
<evidence type="ECO:0000256" key="1">
    <source>
        <dbReference type="SAM" id="Phobius"/>
    </source>
</evidence>
<feature type="transmembrane region" description="Helical" evidence="1">
    <location>
        <begin position="57"/>
        <end position="81"/>
    </location>
</feature>
<reference evidence="2 5" key="2">
    <citation type="submission" date="2018-08" db="EMBL/GenBank/DDBJ databases">
        <title>Complete genome of the Arcobacter molluscorum type strain LMG 25693.</title>
        <authorList>
            <person name="Miller W.G."/>
            <person name="Yee E."/>
            <person name="Bono J.L."/>
        </authorList>
    </citation>
    <scope>NUCLEOTIDE SEQUENCE [LARGE SCALE GENOMIC DNA]</scope>
    <source>
        <strain evidence="2 5">CECT 7696</strain>
    </source>
</reference>
<dbReference type="EMBL" id="NXFY01000010">
    <property type="protein sequence ID" value="PHO18002.1"/>
    <property type="molecule type" value="Genomic_DNA"/>
</dbReference>
<keyword evidence="4" id="KW-1185">Reference proteome</keyword>
<evidence type="ECO:0000313" key="5">
    <source>
        <dbReference type="Proteomes" id="UP000262712"/>
    </source>
</evidence>
<dbReference type="Proteomes" id="UP000262712">
    <property type="component" value="Chromosome"/>
</dbReference>
<evidence type="ECO:0000313" key="2">
    <source>
        <dbReference type="EMBL" id="AXX93349.1"/>
    </source>
</evidence>
<keyword evidence="1" id="KW-0812">Transmembrane</keyword>
<organism evidence="3 4">
    <name type="scientific">Malaciobacter molluscorum LMG 25693</name>
    <dbReference type="NCBI Taxonomy" id="870501"/>
    <lineage>
        <taxon>Bacteria</taxon>
        <taxon>Pseudomonadati</taxon>
        <taxon>Campylobacterota</taxon>
        <taxon>Epsilonproteobacteria</taxon>
        <taxon>Campylobacterales</taxon>
        <taxon>Arcobacteraceae</taxon>
        <taxon>Malaciobacter</taxon>
    </lineage>
</organism>
<accession>A0A2G1DHL7</accession>
<dbReference type="Pfam" id="PF05940">
    <property type="entry name" value="NnrS"/>
    <property type="match status" value="1"/>
</dbReference>
<protein>
    <submittedName>
        <fullName evidence="2">NnrS family protein</fullName>
    </submittedName>
</protein>
<dbReference type="RefSeq" id="WP_099342551.1">
    <property type="nucleotide sequence ID" value="NZ_CP032098.1"/>
</dbReference>
<dbReference type="KEGG" id="amol:AMOL_2407"/>
<reference evidence="3 4" key="1">
    <citation type="submission" date="2017-09" db="EMBL/GenBank/DDBJ databases">
        <title>Arcobacter canalis sp. nov., a new species isolated from a water canal contaminated with urban sewage.</title>
        <authorList>
            <person name="Perez-Cataluna A."/>
            <person name="Salas-Masso N."/>
            <person name="Figueras M.J."/>
        </authorList>
    </citation>
    <scope>NUCLEOTIDE SEQUENCE [LARGE SCALE GENOMIC DNA]</scope>
    <source>
        <strain evidence="3 4">F98-3</strain>
    </source>
</reference>
<keyword evidence="1" id="KW-0472">Membrane</keyword>
<sequence>MQFSTLPNQPIIEKTWWKRFTSQPHQIFFSAAIFFALIVMTLTLFTFVNIGNFDFSLIHGFGLNFGVFTNAFLGFLITVIPKYTSSNVIPKNRYLYAWVVYQLGVLIALFINTFSGKVLISFTLFYFIKIFFETIKTGKAVNKDDSLYINFILIIGATLLFIEASTSTNLSTLIFFSYLLSMVFIIALKMVPAFFFTFTKVSFKTLPKYTKQISILLLILTGISLQFQLNYLTIIISFISSIFFGFIIFKLNILKQVPAILFILTIGLVWFEIAYICLFLESIFITYSFKLAFHIFALGFVTTLLIGFGSRVCLGHAVPAQPIIVDSFTELLFLLTQIILLLRIMTSIGFILNSNIYTIFLHLSSTLWILLFILWLFKFGKYLLRIKS</sequence>
<dbReference type="InterPro" id="IPR010266">
    <property type="entry name" value="NnrS"/>
</dbReference>
<gene>
    <name evidence="2" type="ORF">AMOL_2407</name>
    <name evidence="3" type="ORF">CPU12_07860</name>
</gene>
<proteinExistence type="predicted"/>
<dbReference type="Proteomes" id="UP000221222">
    <property type="component" value="Unassembled WGS sequence"/>
</dbReference>
<feature type="transmembrane region" description="Helical" evidence="1">
    <location>
        <begin position="27"/>
        <end position="51"/>
    </location>
</feature>
<dbReference type="EMBL" id="CP032098">
    <property type="protein sequence ID" value="AXX93349.1"/>
    <property type="molecule type" value="Genomic_DNA"/>
</dbReference>
<feature type="transmembrane region" description="Helical" evidence="1">
    <location>
        <begin position="231"/>
        <end position="249"/>
    </location>
</feature>
<evidence type="ECO:0000313" key="3">
    <source>
        <dbReference type="EMBL" id="PHO18002.1"/>
    </source>
</evidence>
<feature type="transmembrane region" description="Helical" evidence="1">
    <location>
        <begin position="209"/>
        <end position="225"/>
    </location>
</feature>
<name>A0A2G1DHL7_9BACT</name>